<comment type="caution">
    <text evidence="1">The sequence shown here is derived from an EMBL/GenBank/DDBJ whole genome shotgun (WGS) entry which is preliminary data.</text>
</comment>
<dbReference type="Proteomes" id="UP000275408">
    <property type="component" value="Unassembled WGS sequence"/>
</dbReference>
<evidence type="ECO:0000313" key="1">
    <source>
        <dbReference type="EMBL" id="RMX55524.1"/>
    </source>
</evidence>
<keyword evidence="2" id="KW-1185">Reference proteome</keyword>
<organism evidence="1 2">
    <name type="scientific">Pocillopora damicornis</name>
    <name type="common">Cauliflower coral</name>
    <name type="synonym">Millepora damicornis</name>
    <dbReference type="NCBI Taxonomy" id="46731"/>
    <lineage>
        <taxon>Eukaryota</taxon>
        <taxon>Metazoa</taxon>
        <taxon>Cnidaria</taxon>
        <taxon>Anthozoa</taxon>
        <taxon>Hexacorallia</taxon>
        <taxon>Scleractinia</taxon>
        <taxon>Astrocoeniina</taxon>
        <taxon>Pocilloporidae</taxon>
        <taxon>Pocillopora</taxon>
    </lineage>
</organism>
<name>A0A3M6UPR0_POCDA</name>
<dbReference type="AlphaFoldDB" id="A0A3M6UPR0"/>
<dbReference type="EMBL" id="RCHS01001039">
    <property type="protein sequence ID" value="RMX55524.1"/>
    <property type="molecule type" value="Genomic_DNA"/>
</dbReference>
<proteinExistence type="predicted"/>
<evidence type="ECO:0000313" key="2">
    <source>
        <dbReference type="Proteomes" id="UP000275408"/>
    </source>
</evidence>
<reference evidence="1 2" key="1">
    <citation type="journal article" date="2018" name="Sci. Rep.">
        <title>Comparative analysis of the Pocillopora damicornis genome highlights role of immune system in coral evolution.</title>
        <authorList>
            <person name="Cunning R."/>
            <person name="Bay R.A."/>
            <person name="Gillette P."/>
            <person name="Baker A.C."/>
            <person name="Traylor-Knowles N."/>
        </authorList>
    </citation>
    <scope>NUCLEOTIDE SEQUENCE [LARGE SCALE GENOMIC DNA]</scope>
    <source>
        <strain evidence="1">RSMAS</strain>
        <tissue evidence="1">Whole animal</tissue>
    </source>
</reference>
<accession>A0A3M6UPR0</accession>
<sequence>MVASRRKEKRLDKEKKLEQMVLKTYYDFSNRDNHPGKFKAKLAKQILLPGKQWEVALTGISFPSTSLSSSTVYDDINYDQLISKDFMCAIELDLDAKNSSGDKIGSTSCWLRGPMMKNEYQRKSSIRLASRDGVDFCNRMFARLNYKLHSTLPDGLSEYFTENVFKNGRAIHFKWPEFEWENAGGAYRLKINNEGVVNGDYKWLMGNAFLIHLDIAKAFNLVIPKKDGEGNQLTSLVSAEHFREPLSHVSLVNGVQRLWEIVGGGGSFQPEGTATSS</sequence>
<protein>
    <submittedName>
        <fullName evidence="1">Uncharacterized protein</fullName>
    </submittedName>
</protein>
<gene>
    <name evidence="1" type="ORF">pdam_00022895</name>
</gene>